<feature type="transmembrane region" description="Helical" evidence="1">
    <location>
        <begin position="133"/>
        <end position="153"/>
    </location>
</feature>
<dbReference type="PROSITE" id="PS51704">
    <property type="entry name" value="GP_PDE"/>
    <property type="match status" value="1"/>
</dbReference>
<feature type="transmembrane region" description="Helical" evidence="1">
    <location>
        <begin position="268"/>
        <end position="294"/>
    </location>
</feature>
<feature type="transmembrane region" description="Helical" evidence="1">
    <location>
        <begin position="315"/>
        <end position="335"/>
    </location>
</feature>
<dbReference type="PANTHER" id="PTHR46211">
    <property type="entry name" value="GLYCEROPHOSPHORYL DIESTER PHOSPHODIESTERASE"/>
    <property type="match status" value="1"/>
</dbReference>
<dbReference type="GO" id="GO:0006629">
    <property type="term" value="P:lipid metabolic process"/>
    <property type="evidence" value="ECO:0007669"/>
    <property type="project" value="InterPro"/>
</dbReference>
<evidence type="ECO:0000313" key="4">
    <source>
        <dbReference type="Proteomes" id="UP000183982"/>
    </source>
</evidence>
<dbReference type="Pfam" id="PF03009">
    <property type="entry name" value="GDPD"/>
    <property type="match status" value="1"/>
</dbReference>
<dbReference type="InterPro" id="IPR017946">
    <property type="entry name" value="PLC-like_Pdiesterase_TIM-brl"/>
</dbReference>
<keyword evidence="1" id="KW-1133">Transmembrane helix</keyword>
<evidence type="ECO:0000313" key="3">
    <source>
        <dbReference type="EMBL" id="SHK10390.1"/>
    </source>
</evidence>
<feature type="transmembrane region" description="Helical" evidence="1">
    <location>
        <begin position="227"/>
        <end position="248"/>
    </location>
</feature>
<dbReference type="Proteomes" id="UP000183982">
    <property type="component" value="Unassembled WGS sequence"/>
</dbReference>
<organism evidence="3 4">
    <name type="scientific">Shimia gijangensis</name>
    <dbReference type="NCBI Taxonomy" id="1470563"/>
    <lineage>
        <taxon>Bacteria</taxon>
        <taxon>Pseudomonadati</taxon>
        <taxon>Pseudomonadota</taxon>
        <taxon>Alphaproteobacteria</taxon>
        <taxon>Rhodobacterales</taxon>
        <taxon>Roseobacteraceae</taxon>
    </lineage>
</organism>
<dbReference type="PANTHER" id="PTHR46211:SF8">
    <property type="entry name" value="PHOSPHODIESTERASE"/>
    <property type="match status" value="1"/>
</dbReference>
<keyword evidence="1" id="KW-0812">Transmembrane</keyword>
<dbReference type="AlphaFoldDB" id="A0A1M6PR21"/>
<dbReference type="Gene3D" id="3.20.20.190">
    <property type="entry name" value="Phosphatidylinositol (PI) phosphodiesterase"/>
    <property type="match status" value="1"/>
</dbReference>
<dbReference type="GO" id="GO:0008081">
    <property type="term" value="F:phosphoric diester hydrolase activity"/>
    <property type="evidence" value="ECO:0007669"/>
    <property type="project" value="InterPro"/>
</dbReference>
<feature type="transmembrane region" description="Helical" evidence="1">
    <location>
        <begin position="60"/>
        <end position="86"/>
    </location>
</feature>
<gene>
    <name evidence="3" type="ORF">SAMN05444000_11918</name>
</gene>
<dbReference type="InterPro" id="IPR018476">
    <property type="entry name" value="GlyceroP-diester-Pdiesterase_M"/>
</dbReference>
<keyword evidence="4" id="KW-1185">Reference proteome</keyword>
<dbReference type="EMBL" id="FQZQ01000019">
    <property type="protein sequence ID" value="SHK10390.1"/>
    <property type="molecule type" value="Genomic_DNA"/>
</dbReference>
<feature type="domain" description="GP-PDE" evidence="2">
    <location>
        <begin position="346"/>
        <end position="576"/>
    </location>
</feature>
<keyword evidence="1" id="KW-0472">Membrane</keyword>
<sequence length="610" mass="66458">MQTMTVIEAYGLAWRLRRSFFISHLVFNLLLTAFVAPFMAGVMRLVLALSGQPALSDFDIAYFVFSPVGFVALLLVLGLFLTLYVLNAAFMMAIALRNKTTGEHGFADGFVSVLPRVPAIVQFAVFFTLRVMAILLPFVTVSGGLFWVFLTSYDINYYLQNKPPEFLIVGSVIVCLLAFAAVLLLRHLLSWALALPMVIFANMSPQNSFGASKAAMLGRRMSLLKKILTWGIGSGIALAVLFGAFGLVADRVLEAFGSDLRVLAKVLLVFASGWALLNLAATSLTTGALAVLLIDKAGWPDRKVRAPSTTALRRVRLSIGIAALVGFVSGGLALIDFARMKVPDQVEVIAHRGAAGVRPENTMASIEKAIEDGADWVEIDVQETGDGQVIVIHDSDFMKIGGDPVKVWDATMQDVARIDIGSWFDPVYADQRAPLLSEVLLAAKGHAGVLIELKYYGHDVMLEQRVSDIVTATGMDAHVMSMSLKYPAVQKMKAIRPDWPSGLLSSASAGRIWQLEADFVAVNKASATPRLVREMRKAGKKLYVWTVNEPLEMSHMLSMGVDGLITDEPAMARNVISQRHELTTPERAVLALANKIGVALDTKEYRDESP</sequence>
<dbReference type="InterPro" id="IPR030395">
    <property type="entry name" value="GP_PDE_dom"/>
</dbReference>
<dbReference type="STRING" id="1470563.SAMN05444000_11918"/>
<evidence type="ECO:0000259" key="2">
    <source>
        <dbReference type="PROSITE" id="PS51704"/>
    </source>
</evidence>
<protein>
    <submittedName>
        <fullName evidence="3">Glycerophosphoryl diester phosphodiesterase</fullName>
    </submittedName>
</protein>
<dbReference type="SUPFAM" id="SSF51695">
    <property type="entry name" value="PLC-like phosphodiesterases"/>
    <property type="match status" value="1"/>
</dbReference>
<reference evidence="4" key="1">
    <citation type="submission" date="2016-11" db="EMBL/GenBank/DDBJ databases">
        <authorList>
            <person name="Varghese N."/>
            <person name="Submissions S."/>
        </authorList>
    </citation>
    <scope>NUCLEOTIDE SEQUENCE [LARGE SCALE GENOMIC DNA]</scope>
    <source>
        <strain evidence="4">DSM 100564</strain>
    </source>
</reference>
<name>A0A1M6PR21_9RHOB</name>
<feature type="transmembrane region" description="Helical" evidence="1">
    <location>
        <begin position="165"/>
        <end position="182"/>
    </location>
</feature>
<evidence type="ECO:0000256" key="1">
    <source>
        <dbReference type="SAM" id="Phobius"/>
    </source>
</evidence>
<dbReference type="Pfam" id="PF10110">
    <property type="entry name" value="GPDPase_memb"/>
    <property type="match status" value="1"/>
</dbReference>
<accession>A0A1M6PR21</accession>
<feature type="transmembrane region" description="Helical" evidence="1">
    <location>
        <begin position="20"/>
        <end position="40"/>
    </location>
</feature>
<proteinExistence type="predicted"/>